<dbReference type="Pfam" id="PF03184">
    <property type="entry name" value="DDE_1"/>
    <property type="match status" value="1"/>
</dbReference>
<dbReference type="GO" id="GO:0008270">
    <property type="term" value="F:zinc ion binding"/>
    <property type="evidence" value="ECO:0007669"/>
    <property type="project" value="UniProtKB-KW"/>
</dbReference>
<keyword evidence="1" id="KW-0479">Metal-binding</keyword>
<dbReference type="RefSeq" id="XP_038067338.1">
    <property type="nucleotide sequence ID" value="XM_038211410.1"/>
</dbReference>
<dbReference type="OrthoDB" id="308383at2759"/>
<dbReference type="InterPro" id="IPR009057">
    <property type="entry name" value="Homeodomain-like_sf"/>
</dbReference>
<evidence type="ECO:0000256" key="6">
    <source>
        <dbReference type="SAM" id="MobiDB-lite"/>
    </source>
</evidence>
<dbReference type="SMART" id="SM00674">
    <property type="entry name" value="CENPB"/>
    <property type="match status" value="1"/>
</dbReference>
<evidence type="ECO:0000256" key="3">
    <source>
        <dbReference type="ARBA" id="ARBA00022833"/>
    </source>
</evidence>
<dbReference type="GO" id="GO:0003677">
    <property type="term" value="F:DNA binding"/>
    <property type="evidence" value="ECO:0007669"/>
    <property type="project" value="UniProtKB-KW"/>
</dbReference>
<dbReference type="SUPFAM" id="SSF46689">
    <property type="entry name" value="Homeodomain-like"/>
    <property type="match status" value="1"/>
</dbReference>
<feature type="domain" description="HTH CENPB-type" evidence="8">
    <location>
        <begin position="375"/>
        <end position="446"/>
    </location>
</feature>
<accession>A0A914AV30</accession>
<keyword evidence="10" id="KW-1185">Reference proteome</keyword>
<dbReference type="EnsemblMetazoa" id="XM_038211411.1">
    <property type="protein sequence ID" value="XP_038067339.1"/>
    <property type="gene ID" value="LOC119737221"/>
</dbReference>
<keyword evidence="4" id="KW-0238">DNA-binding</keyword>
<evidence type="ECO:0000313" key="9">
    <source>
        <dbReference type="EnsemblMetazoa" id="XP_038067339.1"/>
    </source>
</evidence>
<keyword evidence="2 5" id="KW-0863">Zinc-finger</keyword>
<evidence type="ECO:0000256" key="5">
    <source>
        <dbReference type="PROSITE-ProRule" id="PRU00509"/>
    </source>
</evidence>
<organism evidence="9 10">
    <name type="scientific">Patiria miniata</name>
    <name type="common">Bat star</name>
    <name type="synonym">Asterina miniata</name>
    <dbReference type="NCBI Taxonomy" id="46514"/>
    <lineage>
        <taxon>Eukaryota</taxon>
        <taxon>Metazoa</taxon>
        <taxon>Echinodermata</taxon>
        <taxon>Eleutherozoa</taxon>
        <taxon>Asterozoa</taxon>
        <taxon>Asteroidea</taxon>
        <taxon>Valvatacea</taxon>
        <taxon>Valvatida</taxon>
        <taxon>Asterinidae</taxon>
        <taxon>Patiria</taxon>
    </lineage>
</organism>
<protein>
    <recommendedName>
        <fullName evidence="11">HTH CENPB-type domain-containing protein</fullName>
    </recommendedName>
</protein>
<feature type="domain" description="CXXC-type" evidence="7">
    <location>
        <begin position="154"/>
        <end position="201"/>
    </location>
</feature>
<dbReference type="InterPro" id="IPR004875">
    <property type="entry name" value="DDE_SF_endonuclease_dom"/>
</dbReference>
<dbReference type="Pfam" id="PF02008">
    <property type="entry name" value="zf-CXXC"/>
    <property type="match status" value="1"/>
</dbReference>
<name>A0A914AV30_PATMI</name>
<feature type="region of interest" description="Disordered" evidence="6">
    <location>
        <begin position="1"/>
        <end position="39"/>
    </location>
</feature>
<dbReference type="EnsemblMetazoa" id="XM_038211410.1">
    <property type="protein sequence ID" value="XP_038067338.1"/>
    <property type="gene ID" value="LOC119737221"/>
</dbReference>
<dbReference type="PANTHER" id="PTHR19303:SF52">
    <property type="entry name" value="TIGGER TRANSPOSABLE ELEMENT-DERIVED PROTEIN 6"/>
    <property type="match status" value="1"/>
</dbReference>
<evidence type="ECO:0000256" key="4">
    <source>
        <dbReference type="ARBA" id="ARBA00023125"/>
    </source>
</evidence>
<dbReference type="AlphaFoldDB" id="A0A914AV30"/>
<dbReference type="GO" id="GO:0005634">
    <property type="term" value="C:nucleus"/>
    <property type="evidence" value="ECO:0007669"/>
    <property type="project" value="TreeGrafter"/>
</dbReference>
<dbReference type="PROSITE" id="PS51253">
    <property type="entry name" value="HTH_CENPB"/>
    <property type="match status" value="1"/>
</dbReference>
<dbReference type="InterPro" id="IPR050863">
    <property type="entry name" value="CenT-Element_Derived"/>
</dbReference>
<evidence type="ECO:0000259" key="8">
    <source>
        <dbReference type="PROSITE" id="PS51253"/>
    </source>
</evidence>
<dbReference type="GeneID" id="119737221"/>
<evidence type="ECO:0008006" key="11">
    <source>
        <dbReference type="Google" id="ProtNLM"/>
    </source>
</evidence>
<feature type="region of interest" description="Disordered" evidence="6">
    <location>
        <begin position="217"/>
        <end position="295"/>
    </location>
</feature>
<dbReference type="InterPro" id="IPR011011">
    <property type="entry name" value="Znf_FYVE_PHD"/>
</dbReference>
<dbReference type="InterPro" id="IPR006600">
    <property type="entry name" value="HTH_CenpB_DNA-bd_dom"/>
</dbReference>
<feature type="compositionally biased region" description="Basic and acidic residues" evidence="6">
    <location>
        <begin position="232"/>
        <end position="250"/>
    </location>
</feature>
<evidence type="ECO:0000256" key="1">
    <source>
        <dbReference type="ARBA" id="ARBA00022723"/>
    </source>
</evidence>
<keyword evidence="3" id="KW-0862">Zinc</keyword>
<dbReference type="Pfam" id="PF03221">
    <property type="entry name" value="HTH_Tnp_Tc5"/>
    <property type="match status" value="1"/>
</dbReference>
<dbReference type="Proteomes" id="UP000887568">
    <property type="component" value="Unplaced"/>
</dbReference>
<dbReference type="PROSITE" id="PS51058">
    <property type="entry name" value="ZF_CXXC"/>
    <property type="match status" value="1"/>
</dbReference>
<evidence type="ECO:0000313" key="10">
    <source>
        <dbReference type="Proteomes" id="UP000887568"/>
    </source>
</evidence>
<dbReference type="InterPro" id="IPR013083">
    <property type="entry name" value="Znf_RING/FYVE/PHD"/>
</dbReference>
<feature type="compositionally biased region" description="Basic and acidic residues" evidence="6">
    <location>
        <begin position="266"/>
        <end position="282"/>
    </location>
</feature>
<dbReference type="Gene3D" id="3.30.40.10">
    <property type="entry name" value="Zinc/RING finger domain, C3HC4 (zinc finger)"/>
    <property type="match status" value="1"/>
</dbReference>
<evidence type="ECO:0000256" key="2">
    <source>
        <dbReference type="ARBA" id="ARBA00022771"/>
    </source>
</evidence>
<dbReference type="SUPFAM" id="SSF57903">
    <property type="entry name" value="FYVE/PHD zinc finger"/>
    <property type="match status" value="1"/>
</dbReference>
<proteinExistence type="predicted"/>
<evidence type="ECO:0000259" key="7">
    <source>
        <dbReference type="PROSITE" id="PS51058"/>
    </source>
</evidence>
<feature type="compositionally biased region" description="Basic and acidic residues" evidence="6">
    <location>
        <begin position="1"/>
        <end position="30"/>
    </location>
</feature>
<dbReference type="Gene3D" id="1.10.10.60">
    <property type="entry name" value="Homeodomain-like"/>
    <property type="match status" value="2"/>
</dbReference>
<sequence length="640" mass="72214">MLVKEKDKDKDTTGSKSWEPRHCGMEEGQGRPRGKAKSRSLLRMMKTKDKDNDVGNETKGDNLLRMMNASREYMNCIVCCSTSRKIFMICCEYCHEWYHRDCSGIGRDASNRIIKNTCPPCASISKLNAEEEEAGKDMAEQEEEAIKATGTAVRQQRRFPCGQCEPCKVVDDCGKCSFCLDKTKFGGQNKWRQKCLFRTCIRMASDKKKFGGEDIWKRNLTHNPTPTIDVSLVDHNDYIARPESDPTTEKKKQKKKKKKKDKKKKKLEDKEKQKEPEKRKQSQQEPTIDEPQPKRVCFPAAEEDLPQGKTTGAKSATAGKTASKLDTLLIANKVNLIEEVENCGTKNRTDIAAEWGISISELNGIMRKKGMVMEQFRKQCLIQARQVEEAVLMWCKAAQAMNILVTRQILEEKAKSLAKKLGFPNFTVSDGWLDLFKARNNVSFNVVARAGAAGLSDERKALSSTSQLRVHQMVKDWLTTDLSPLLVVYKPSNIFNANETGIFYRLLPDRLLAFKGKACNGGERSEERLTAMVCANMDGSEKLPLLVIGNTKKPQCLANVKSLPTLYEANKTAWMTSDIFEAWARNIDKMCQKKNRKIAIVIDSCPAHPHITGLKSVTLVFLSPLQLPISSLWNKVSFET</sequence>
<feature type="compositionally biased region" description="Basic residues" evidence="6">
    <location>
        <begin position="251"/>
        <end position="265"/>
    </location>
</feature>
<dbReference type="RefSeq" id="XP_038067339.1">
    <property type="nucleotide sequence ID" value="XM_038211411.1"/>
</dbReference>
<reference evidence="9" key="1">
    <citation type="submission" date="2022-11" db="UniProtKB">
        <authorList>
            <consortium name="EnsemblMetazoa"/>
        </authorList>
    </citation>
    <scope>IDENTIFICATION</scope>
</reference>
<dbReference type="PANTHER" id="PTHR19303">
    <property type="entry name" value="TRANSPOSON"/>
    <property type="match status" value="1"/>
</dbReference>
<dbReference type="InterPro" id="IPR002857">
    <property type="entry name" value="Znf_CXXC"/>
</dbReference>